<dbReference type="SMART" id="SM00042">
    <property type="entry name" value="CUB"/>
    <property type="match status" value="1"/>
</dbReference>
<keyword evidence="7" id="KW-1185">Reference proteome</keyword>
<feature type="domain" description="CUB" evidence="6">
    <location>
        <begin position="149"/>
        <end position="271"/>
    </location>
</feature>
<dbReference type="Pfam" id="PF00431">
    <property type="entry name" value="CUB"/>
    <property type="match status" value="1"/>
</dbReference>
<keyword evidence="5" id="KW-0472">Membrane</keyword>
<dbReference type="CDD" id="cd00041">
    <property type="entry name" value="CUB"/>
    <property type="match status" value="1"/>
</dbReference>
<protein>
    <submittedName>
        <fullName evidence="8">Uncharacterized protein LOC101240159 isoform X5</fullName>
    </submittedName>
</protein>
<dbReference type="InterPro" id="IPR000859">
    <property type="entry name" value="CUB_dom"/>
</dbReference>
<dbReference type="PROSITE" id="PS01180">
    <property type="entry name" value="CUB"/>
    <property type="match status" value="1"/>
</dbReference>
<keyword evidence="2" id="KW-1015">Disulfide bond</keyword>
<dbReference type="SUPFAM" id="SSF49854">
    <property type="entry name" value="Spermadhesin, CUB domain"/>
    <property type="match status" value="1"/>
</dbReference>
<evidence type="ECO:0000259" key="6">
    <source>
        <dbReference type="PROSITE" id="PS01180"/>
    </source>
</evidence>
<dbReference type="GeneID" id="101240159"/>
<dbReference type="PANTHER" id="PTHR24251">
    <property type="entry name" value="OVOCHYMASE-RELATED"/>
    <property type="match status" value="1"/>
</dbReference>
<evidence type="ECO:0000256" key="4">
    <source>
        <dbReference type="SAM" id="MobiDB-lite"/>
    </source>
</evidence>
<feature type="transmembrane region" description="Helical" evidence="5">
    <location>
        <begin position="281"/>
        <end position="303"/>
    </location>
</feature>
<evidence type="ECO:0000256" key="2">
    <source>
        <dbReference type="ARBA" id="ARBA00023157"/>
    </source>
</evidence>
<evidence type="ECO:0000256" key="5">
    <source>
        <dbReference type="SAM" id="Phobius"/>
    </source>
</evidence>
<evidence type="ECO:0000256" key="1">
    <source>
        <dbReference type="ARBA" id="ARBA00022737"/>
    </source>
</evidence>
<organism evidence="7 8">
    <name type="scientific">Hydra vulgaris</name>
    <name type="common">Hydra</name>
    <name type="synonym">Hydra attenuata</name>
    <dbReference type="NCBI Taxonomy" id="6087"/>
    <lineage>
        <taxon>Eukaryota</taxon>
        <taxon>Metazoa</taxon>
        <taxon>Cnidaria</taxon>
        <taxon>Hydrozoa</taxon>
        <taxon>Hydroidolina</taxon>
        <taxon>Anthoathecata</taxon>
        <taxon>Aplanulata</taxon>
        <taxon>Hydridae</taxon>
        <taxon>Hydra</taxon>
    </lineage>
</organism>
<proteinExistence type="predicted"/>
<comment type="caution">
    <text evidence="3">Lacks conserved residue(s) required for the propagation of feature annotation.</text>
</comment>
<evidence type="ECO:0000313" key="8">
    <source>
        <dbReference type="RefSeq" id="XP_065661430.1"/>
    </source>
</evidence>
<dbReference type="Proteomes" id="UP001652625">
    <property type="component" value="Chromosome 09"/>
</dbReference>
<keyword evidence="5" id="KW-0812">Transmembrane</keyword>
<evidence type="ECO:0000256" key="3">
    <source>
        <dbReference type="PROSITE-ProRule" id="PRU00059"/>
    </source>
</evidence>
<dbReference type="RefSeq" id="XP_065661430.1">
    <property type="nucleotide sequence ID" value="XM_065805358.1"/>
</dbReference>
<dbReference type="Gene3D" id="2.60.120.290">
    <property type="entry name" value="Spermadhesin, CUB domain"/>
    <property type="match status" value="1"/>
</dbReference>
<evidence type="ECO:0000313" key="7">
    <source>
        <dbReference type="Proteomes" id="UP001652625"/>
    </source>
</evidence>
<gene>
    <name evidence="8" type="primary">LOC101240159</name>
</gene>
<accession>A0ABM4CI58</accession>
<feature type="region of interest" description="Disordered" evidence="4">
    <location>
        <begin position="412"/>
        <end position="432"/>
    </location>
</feature>
<name>A0ABM4CI58_HYDVU</name>
<keyword evidence="5" id="KW-1133">Transmembrane helix</keyword>
<dbReference type="InterPro" id="IPR035914">
    <property type="entry name" value="Sperma_CUB_dom_sf"/>
</dbReference>
<sequence>MIILVAVGYLASFYCLKCQRIYFRNDLTLDDDFAFEDANGVIYFNGKTLYELFHKDDNLYNVTWIMKYPSMKRIDVILRLPFKSWKQDKIIIVVKERRLHGNFKKMFNQSFEDHFIGNGTVEISLSGFFSNDTSNLNLEIKFRPWCSKCEKSFLLTENNSINIQSPNFPMTFYPGCACVWYVYGKSTKPILKLTQKSFQLKGRLPNRECQDFLEIYKGVRAIKENSYGRFCGTELVYIEFDHWITLKFHSHDNFNYSATQKYGFDIFIYNNSEASGGLQTIAAILGAISLGIFIGLLICSIFYKRWYKQPGDALEVANLVYNDATQITLPDAIQAAAPPSYTKVIESPKMFPAVKRENSFTIQHLEIPTSNPPHYSMDDINDIDHIPLPSYASVSESEEEWFSTRSLNESKRYSSDNFNQDPPSYEKVKSESSILPPISTNAKVKIHRKSRSVRNSVSSMALARDAIKKVDSENKKQTGGHYRSKTTFKKAADSRSFIFSPNTISHGNESTILSLKTDACANVNPSV</sequence>
<keyword evidence="1" id="KW-0677">Repeat</keyword>
<reference evidence="8" key="1">
    <citation type="submission" date="2025-08" db="UniProtKB">
        <authorList>
            <consortium name="RefSeq"/>
        </authorList>
    </citation>
    <scope>IDENTIFICATION</scope>
</reference>